<reference evidence="2" key="1">
    <citation type="submission" date="2021-03" db="EMBL/GenBank/DDBJ databases">
        <authorList>
            <person name="Kanchanasin P."/>
            <person name="Saeng-In P."/>
            <person name="Phongsopitanun W."/>
            <person name="Yuki M."/>
            <person name="Kudo T."/>
            <person name="Ohkuma M."/>
            <person name="Tanasupawat S."/>
        </authorList>
    </citation>
    <scope>NUCLEOTIDE SEQUENCE</scope>
    <source>
        <strain evidence="2">GKU 128</strain>
    </source>
</reference>
<organism evidence="2 3">
    <name type="scientific">Actinomadura barringtoniae</name>
    <dbReference type="NCBI Taxonomy" id="1427535"/>
    <lineage>
        <taxon>Bacteria</taxon>
        <taxon>Bacillati</taxon>
        <taxon>Actinomycetota</taxon>
        <taxon>Actinomycetes</taxon>
        <taxon>Streptosporangiales</taxon>
        <taxon>Thermomonosporaceae</taxon>
        <taxon>Actinomadura</taxon>
    </lineage>
</organism>
<keyword evidence="3" id="KW-1185">Reference proteome</keyword>
<accession>A0A939PH92</accession>
<evidence type="ECO:0000313" key="3">
    <source>
        <dbReference type="Proteomes" id="UP000669179"/>
    </source>
</evidence>
<dbReference type="PROSITE" id="PS50943">
    <property type="entry name" value="HTH_CROC1"/>
    <property type="match status" value="1"/>
</dbReference>
<name>A0A939PH92_9ACTN</name>
<sequence length="272" mass="30553">MPARSEPYDAPAIITFAKELTAWRENVGLSKKELGDALGYADSYIGQIEHCKNIPSEEFAEALDTFFKTNGLFHRLWQRIVETRHAVSLPPGFPEFLKREKRAIFSKYFCLTLVSGMFQTEDYARAVMEARDKHSADEFIAKRMERQSILTSDSPPQVLLTLDERVLREVIGSRDVQRRQLQSLLEASELPNVAIDVVPQGRGYYPGLTGSLTILSFSDGANVAYTESQGVGTLIELPSLVTGYIMRYELIKGCAHPVSDSRTVIRAVMEEL</sequence>
<dbReference type="SMART" id="SM00530">
    <property type="entry name" value="HTH_XRE"/>
    <property type="match status" value="1"/>
</dbReference>
<feature type="domain" description="HTH cro/C1-type" evidence="1">
    <location>
        <begin position="20"/>
        <end position="72"/>
    </location>
</feature>
<dbReference type="InterPro" id="IPR010982">
    <property type="entry name" value="Lambda_DNA-bd_dom_sf"/>
</dbReference>
<dbReference type="CDD" id="cd00093">
    <property type="entry name" value="HTH_XRE"/>
    <property type="match status" value="1"/>
</dbReference>
<evidence type="ECO:0000259" key="1">
    <source>
        <dbReference type="PROSITE" id="PS50943"/>
    </source>
</evidence>
<protein>
    <submittedName>
        <fullName evidence="2">Helix-turn-helix transcriptional regulator</fullName>
    </submittedName>
</protein>
<dbReference type="InterPro" id="IPR001387">
    <property type="entry name" value="Cro/C1-type_HTH"/>
</dbReference>
<dbReference type="EMBL" id="JAGEOJ010000007">
    <property type="protein sequence ID" value="MBO2449164.1"/>
    <property type="molecule type" value="Genomic_DNA"/>
</dbReference>
<comment type="caution">
    <text evidence="2">The sequence shown here is derived from an EMBL/GenBank/DDBJ whole genome shotgun (WGS) entry which is preliminary data.</text>
</comment>
<gene>
    <name evidence="2" type="ORF">J4573_18820</name>
</gene>
<dbReference type="Proteomes" id="UP000669179">
    <property type="component" value="Unassembled WGS sequence"/>
</dbReference>
<dbReference type="GO" id="GO:0003677">
    <property type="term" value="F:DNA binding"/>
    <property type="evidence" value="ECO:0007669"/>
    <property type="project" value="InterPro"/>
</dbReference>
<dbReference type="AlphaFoldDB" id="A0A939PH92"/>
<evidence type="ECO:0000313" key="2">
    <source>
        <dbReference type="EMBL" id="MBO2449164.1"/>
    </source>
</evidence>
<dbReference type="Gene3D" id="1.10.260.40">
    <property type="entry name" value="lambda repressor-like DNA-binding domains"/>
    <property type="match status" value="1"/>
</dbReference>
<proteinExistence type="predicted"/>
<dbReference type="Pfam" id="PF19054">
    <property type="entry name" value="DUF5753"/>
    <property type="match status" value="1"/>
</dbReference>
<dbReference type="InterPro" id="IPR043917">
    <property type="entry name" value="DUF5753"/>
</dbReference>
<dbReference type="RefSeq" id="WP_208257020.1">
    <property type="nucleotide sequence ID" value="NZ_JAGEOJ010000007.1"/>
</dbReference>
<dbReference type="SUPFAM" id="SSF47413">
    <property type="entry name" value="lambda repressor-like DNA-binding domains"/>
    <property type="match status" value="1"/>
</dbReference>
<dbReference type="Pfam" id="PF13560">
    <property type="entry name" value="HTH_31"/>
    <property type="match status" value="1"/>
</dbReference>